<dbReference type="RefSeq" id="WP_138128507.1">
    <property type="nucleotide sequence ID" value="NZ_SWLG01000017.1"/>
</dbReference>
<protein>
    <submittedName>
        <fullName evidence="1">Uncharacterized protein</fullName>
    </submittedName>
</protein>
<organism evidence="1 2">
    <name type="scientific">Exobacillus caeni</name>
    <dbReference type="NCBI Taxonomy" id="2574798"/>
    <lineage>
        <taxon>Bacteria</taxon>
        <taxon>Bacillati</taxon>
        <taxon>Bacillota</taxon>
        <taxon>Bacilli</taxon>
        <taxon>Bacillales</taxon>
        <taxon>Guptibacillaceae</taxon>
        <taxon>Exobacillus</taxon>
    </lineage>
</organism>
<dbReference type="Proteomes" id="UP000308230">
    <property type="component" value="Unassembled WGS sequence"/>
</dbReference>
<proteinExistence type="predicted"/>
<evidence type="ECO:0000313" key="1">
    <source>
        <dbReference type="EMBL" id="TLS35729.1"/>
    </source>
</evidence>
<gene>
    <name evidence="1" type="ORF">FCL54_18910</name>
</gene>
<dbReference type="AlphaFoldDB" id="A0A5R9EZ47"/>
<comment type="caution">
    <text evidence="1">The sequence shown here is derived from an EMBL/GenBank/DDBJ whole genome shotgun (WGS) entry which is preliminary data.</text>
</comment>
<name>A0A5R9EZ47_9BACL</name>
<dbReference type="OrthoDB" id="2856216at2"/>
<evidence type="ECO:0000313" key="2">
    <source>
        <dbReference type="Proteomes" id="UP000308230"/>
    </source>
</evidence>
<sequence>MAISFHKEIKNVLKDIQEDDVPAFITKLIEYSIDFGVDHKEEIRKHLVNEKENDLSSIQATYKDSFSYLQDKISSLDPGRKYPLLHTKTGVSYLGAVLDGLFMQYLFGIYSDKQLKQNALVYRNLFIDGVYGAGGIDPY</sequence>
<keyword evidence="2" id="KW-1185">Reference proteome</keyword>
<reference evidence="1 2" key="1">
    <citation type="submission" date="2019-04" db="EMBL/GenBank/DDBJ databases">
        <title>Bacillus caeni sp. nov., a bacterium isolated from mangrove sediment.</title>
        <authorList>
            <person name="Huang H."/>
            <person name="Mo K."/>
            <person name="Hu Y."/>
        </authorList>
    </citation>
    <scope>NUCLEOTIDE SEQUENCE [LARGE SCALE GENOMIC DNA]</scope>
    <source>
        <strain evidence="1 2">HB172195</strain>
    </source>
</reference>
<dbReference type="EMBL" id="SWLG01000017">
    <property type="protein sequence ID" value="TLS35729.1"/>
    <property type="molecule type" value="Genomic_DNA"/>
</dbReference>
<accession>A0A5R9EZ47</accession>